<organism evidence="2 3">
    <name type="scientific">Armillaria borealis</name>
    <dbReference type="NCBI Taxonomy" id="47425"/>
    <lineage>
        <taxon>Eukaryota</taxon>
        <taxon>Fungi</taxon>
        <taxon>Dikarya</taxon>
        <taxon>Basidiomycota</taxon>
        <taxon>Agaricomycotina</taxon>
        <taxon>Agaricomycetes</taxon>
        <taxon>Agaricomycetidae</taxon>
        <taxon>Agaricales</taxon>
        <taxon>Marasmiineae</taxon>
        <taxon>Physalacriaceae</taxon>
        <taxon>Armillaria</taxon>
    </lineage>
</organism>
<feature type="compositionally biased region" description="Acidic residues" evidence="1">
    <location>
        <begin position="68"/>
        <end position="81"/>
    </location>
</feature>
<keyword evidence="3" id="KW-1185">Reference proteome</keyword>
<evidence type="ECO:0000256" key="1">
    <source>
        <dbReference type="SAM" id="MobiDB-lite"/>
    </source>
</evidence>
<comment type="caution">
    <text evidence="2">The sequence shown here is derived from an EMBL/GenBank/DDBJ whole genome shotgun (WGS) entry which is preliminary data.</text>
</comment>
<dbReference type="EMBL" id="JAUEPT010000195">
    <property type="protein sequence ID" value="KAK0429879.1"/>
    <property type="molecule type" value="Genomic_DNA"/>
</dbReference>
<dbReference type="AlphaFoldDB" id="A0AA39IVD6"/>
<accession>A0AA39IVD6</accession>
<feature type="region of interest" description="Disordered" evidence="1">
    <location>
        <begin position="64"/>
        <end position="89"/>
    </location>
</feature>
<proteinExistence type="predicted"/>
<reference evidence="2" key="1">
    <citation type="submission" date="2023-06" db="EMBL/GenBank/DDBJ databases">
        <authorList>
            <consortium name="Lawrence Berkeley National Laboratory"/>
            <person name="Ahrendt S."/>
            <person name="Sahu N."/>
            <person name="Indic B."/>
            <person name="Wong-Bajracharya J."/>
            <person name="Merenyi Z."/>
            <person name="Ke H.-M."/>
            <person name="Monk M."/>
            <person name="Kocsube S."/>
            <person name="Drula E."/>
            <person name="Lipzen A."/>
            <person name="Balint B."/>
            <person name="Henrissat B."/>
            <person name="Andreopoulos B."/>
            <person name="Martin F.M."/>
            <person name="Harder C.B."/>
            <person name="Rigling D."/>
            <person name="Ford K.L."/>
            <person name="Foster G.D."/>
            <person name="Pangilinan J."/>
            <person name="Papanicolaou A."/>
            <person name="Barry K."/>
            <person name="LaButti K."/>
            <person name="Viragh M."/>
            <person name="Koriabine M."/>
            <person name="Yan M."/>
            <person name="Riley R."/>
            <person name="Champramary S."/>
            <person name="Plett K.L."/>
            <person name="Tsai I.J."/>
            <person name="Slot J."/>
            <person name="Sipos G."/>
            <person name="Plett J."/>
            <person name="Nagy L.G."/>
            <person name="Grigoriev I.V."/>
        </authorList>
    </citation>
    <scope>NUCLEOTIDE SEQUENCE</scope>
    <source>
        <strain evidence="2">FPL87.14</strain>
    </source>
</reference>
<evidence type="ECO:0000313" key="3">
    <source>
        <dbReference type="Proteomes" id="UP001175226"/>
    </source>
</evidence>
<evidence type="ECO:0000313" key="2">
    <source>
        <dbReference type="EMBL" id="KAK0429879.1"/>
    </source>
</evidence>
<name>A0AA39IVD6_9AGAR</name>
<gene>
    <name evidence="2" type="ORF">EV421DRAFT_1744870</name>
</gene>
<sequence>MAVPVSSCFQRKSSMQWTACRFADPHHSTHLPVGDSLWISLNVESLVSLRTSSIDSEAYNLDPCLLSEPEEGDDSGDEEDVTMANPSHEDPIENAADIIMADAAVRDSSPLTELSESDAEQDTGISPTLPALRHIHDPSDIFEDTNQCPLNAITPSGPSTTGTQAEYTYHLYVLLDVHSTGKEVGKRHDWVKDAPELAGVVGWAGRPFNGEVGQQIRAQWPTGLGKLLKDAIRIPFAEKDQRPTRILDSEGRLVIYRSTIYPWVDMDRFIAAANDFVQRCSPFTEADCTTNICEDHFFCIAGHDHQNKKTPKLSPWHVHNSVLIEEFFVKGSPFALATSAGFILRLWTEKGPAQWCNSNFLVSSNDLATACVTWRCKYKKRKVHVEARFGIFFNFCLNHSRRGQGIRRVQCWPHVDKANLAIGENSITESSVGLVPHKTFSDLDKHIVTTQDGVRPTLDIAESLWAADEDHELNITMMKAGKKAKKNLTFKVNEHLHLFPQPHD</sequence>
<dbReference type="Proteomes" id="UP001175226">
    <property type="component" value="Unassembled WGS sequence"/>
</dbReference>
<protein>
    <submittedName>
        <fullName evidence="2">Uncharacterized protein</fullName>
    </submittedName>
</protein>